<dbReference type="Proteomes" id="UP000801492">
    <property type="component" value="Unassembled WGS sequence"/>
</dbReference>
<comment type="caution">
    <text evidence="1">The sequence shown here is derived from an EMBL/GenBank/DDBJ whole genome shotgun (WGS) entry which is preliminary data.</text>
</comment>
<evidence type="ECO:0000313" key="1">
    <source>
        <dbReference type="EMBL" id="KAF2885981.1"/>
    </source>
</evidence>
<dbReference type="EMBL" id="VTPC01089016">
    <property type="protein sequence ID" value="KAF2885981.1"/>
    <property type="molecule type" value="Genomic_DNA"/>
</dbReference>
<name>A0A8K0CHV9_IGNLU</name>
<evidence type="ECO:0000313" key="2">
    <source>
        <dbReference type="Proteomes" id="UP000801492"/>
    </source>
</evidence>
<sequence>MSRHQNLSLLQPKNISKARCKEFNKTNVYGFFYMLVDENSIDVFHIYYNVDESGFSTVQKKWRKILAFKGKHQAGFIASGERGVNATLVCCWNAARNNVPPMSIFKRQLMHPALKNIGFLGSLVESNFVASENLDLEESVQDNNTSHRTASERN</sequence>
<protein>
    <submittedName>
        <fullName evidence="1">Uncharacterized protein</fullName>
    </submittedName>
</protein>
<accession>A0A8K0CHV9</accession>
<gene>
    <name evidence="1" type="ORF">ILUMI_20193</name>
</gene>
<reference evidence="1" key="1">
    <citation type="submission" date="2019-08" db="EMBL/GenBank/DDBJ databases">
        <title>The genome of the North American firefly Photinus pyralis.</title>
        <authorList>
            <consortium name="Photinus pyralis genome working group"/>
            <person name="Fallon T.R."/>
            <person name="Sander Lower S.E."/>
            <person name="Weng J.-K."/>
        </authorList>
    </citation>
    <scope>NUCLEOTIDE SEQUENCE</scope>
    <source>
        <strain evidence="1">TRF0915ILg1</strain>
        <tissue evidence="1">Whole body</tissue>
    </source>
</reference>
<organism evidence="1 2">
    <name type="scientific">Ignelater luminosus</name>
    <name type="common">Cucubano</name>
    <name type="synonym">Pyrophorus luminosus</name>
    <dbReference type="NCBI Taxonomy" id="2038154"/>
    <lineage>
        <taxon>Eukaryota</taxon>
        <taxon>Metazoa</taxon>
        <taxon>Ecdysozoa</taxon>
        <taxon>Arthropoda</taxon>
        <taxon>Hexapoda</taxon>
        <taxon>Insecta</taxon>
        <taxon>Pterygota</taxon>
        <taxon>Neoptera</taxon>
        <taxon>Endopterygota</taxon>
        <taxon>Coleoptera</taxon>
        <taxon>Polyphaga</taxon>
        <taxon>Elateriformia</taxon>
        <taxon>Elateroidea</taxon>
        <taxon>Elateridae</taxon>
        <taxon>Agrypninae</taxon>
        <taxon>Pyrophorini</taxon>
        <taxon>Ignelater</taxon>
    </lineage>
</organism>
<keyword evidence="2" id="KW-1185">Reference proteome</keyword>
<proteinExistence type="predicted"/>
<dbReference type="OrthoDB" id="6754640at2759"/>
<dbReference type="AlphaFoldDB" id="A0A8K0CHV9"/>